<evidence type="ECO:0000313" key="1">
    <source>
        <dbReference type="EMBL" id="NEZ68115.1"/>
    </source>
</evidence>
<dbReference type="EMBL" id="QZCE01000002">
    <property type="protein sequence ID" value="NEZ68115.1"/>
    <property type="molecule type" value="Genomic_DNA"/>
</dbReference>
<proteinExistence type="predicted"/>
<dbReference type="Proteomes" id="UP000473574">
    <property type="component" value="Unassembled WGS sequence"/>
</dbReference>
<organism evidence="1 2">
    <name type="scientific">Adonisia turfae CCMR0082</name>
    <dbReference type="NCBI Taxonomy" id="2304604"/>
    <lineage>
        <taxon>Bacteria</taxon>
        <taxon>Bacillati</taxon>
        <taxon>Cyanobacteriota</taxon>
        <taxon>Adonisia</taxon>
        <taxon>Adonisia turfae</taxon>
    </lineage>
</organism>
<comment type="caution">
    <text evidence="1">The sequence shown here is derived from an EMBL/GenBank/DDBJ whole genome shotgun (WGS) entry which is preliminary data.</text>
</comment>
<dbReference type="AlphaFoldDB" id="A0A6M0SHZ8"/>
<dbReference type="RefSeq" id="WP_163671364.1">
    <property type="nucleotide sequence ID" value="NZ_QZCE01000002.1"/>
</dbReference>
<protein>
    <recommendedName>
        <fullName evidence="3">CRISPR-associated protein Cas5</fullName>
    </recommendedName>
</protein>
<name>A0A6M0SHZ8_9CYAN</name>
<reference evidence="1 2" key="1">
    <citation type="journal article" date="2020" name="Microb. Ecol.">
        <title>Ecogenomics of the Marine Benthic Filamentous Cyanobacterium Adonisia.</title>
        <authorList>
            <person name="Walter J.M."/>
            <person name="Coutinho F.H."/>
            <person name="Leomil L."/>
            <person name="Hargreaves P.I."/>
            <person name="Campeao M.E."/>
            <person name="Vieira V.V."/>
            <person name="Silva B.S."/>
            <person name="Fistarol G.O."/>
            <person name="Salomon P.S."/>
            <person name="Sawabe T."/>
            <person name="Mino S."/>
            <person name="Hosokawa M."/>
            <person name="Miyashita H."/>
            <person name="Maruyama F."/>
            <person name="van Verk M.C."/>
            <person name="Dutilh B.E."/>
            <person name="Thompson C.C."/>
            <person name="Thompson F.L."/>
        </authorList>
    </citation>
    <scope>NUCLEOTIDE SEQUENCE [LARGE SCALE GENOMIC DNA]</scope>
    <source>
        <strain evidence="1 2">CCMR0082</strain>
    </source>
</reference>
<sequence>MYCVELRLQPTAALTFRILPGSILNIATYPFVPPTSLSGFLRRLAMLSVGHSLPETKINKEKPPTYLLPHQYVALGAYLSKDKYQYSGVHRTYRKGMREFTHDDFSKIYTGKKANFQLHTWEYLIAEELIGYVASESQDVLTHIQDLADYGCNIGKEGYVIVSEVSEIYPLERLTTTAYPSTLAPMDSLLQADNPIGGCDIYNLYRYNWLPEASQQTIDNGLLDESPTPVNGFIPFVAAYFSQDLGQAPTLDYYTNGDIHIPVDLVQTLRDESDG</sequence>
<evidence type="ECO:0000313" key="2">
    <source>
        <dbReference type="Proteomes" id="UP000473574"/>
    </source>
</evidence>
<accession>A0A6M0SHZ8</accession>
<gene>
    <name evidence="1" type="ORF">D0962_36210</name>
</gene>
<evidence type="ECO:0008006" key="3">
    <source>
        <dbReference type="Google" id="ProtNLM"/>
    </source>
</evidence>